<feature type="binding site" evidence="13">
    <location>
        <begin position="93"/>
        <end position="94"/>
    </location>
    <ligand>
        <name>NAD(+)</name>
        <dbReference type="ChEBI" id="CHEBI:57540"/>
    </ligand>
</feature>
<dbReference type="Pfam" id="PF03120">
    <property type="entry name" value="OB_DNA_ligase"/>
    <property type="match status" value="1"/>
</dbReference>
<dbReference type="PIRSF" id="PIRSF001604">
    <property type="entry name" value="LigA"/>
    <property type="match status" value="1"/>
</dbReference>
<dbReference type="PROSITE" id="PS01055">
    <property type="entry name" value="DNA_LIGASE_N1"/>
    <property type="match status" value="1"/>
</dbReference>
<evidence type="ECO:0000256" key="10">
    <source>
        <dbReference type="ARBA" id="ARBA00023204"/>
    </source>
</evidence>
<dbReference type="InterPro" id="IPR018239">
    <property type="entry name" value="DNA_ligase_AS"/>
</dbReference>
<evidence type="ECO:0000256" key="7">
    <source>
        <dbReference type="ARBA" id="ARBA00022833"/>
    </source>
</evidence>
<feature type="binding site" evidence="13">
    <location>
        <position position="421"/>
    </location>
    <ligand>
        <name>Zn(2+)</name>
        <dbReference type="ChEBI" id="CHEBI:29105"/>
    </ligand>
</feature>
<gene>
    <name evidence="13 16" type="primary">ligA</name>
    <name evidence="16" type="ORF">F0344_09330</name>
</gene>
<dbReference type="Pfam" id="PF01653">
    <property type="entry name" value="DNA_ligase_aden"/>
    <property type="match status" value="1"/>
</dbReference>
<dbReference type="InterPro" id="IPR013840">
    <property type="entry name" value="DNAligase_N"/>
</dbReference>
<dbReference type="InterPro" id="IPR010994">
    <property type="entry name" value="RuvA_2-like"/>
</dbReference>
<evidence type="ECO:0000259" key="15">
    <source>
        <dbReference type="PROSITE" id="PS50172"/>
    </source>
</evidence>
<evidence type="ECO:0000256" key="14">
    <source>
        <dbReference type="RuleBase" id="RU000618"/>
    </source>
</evidence>
<dbReference type="Gene3D" id="1.10.287.610">
    <property type="entry name" value="Helix hairpin bin"/>
    <property type="match status" value="1"/>
</dbReference>
<feature type="active site" description="N6-AMP-lysine intermediate" evidence="13">
    <location>
        <position position="126"/>
    </location>
</feature>
<sequence>MAGEQQAQRIAVPAQEQERHALLAEQVEEHRFRYYVKDQPVVSDAEFDRLMRELEALEERYPQLRTPDSPTQKVAGPYRTEFTSVEHRERMLSLDNAFDDLELAAWSERVAKDVGTGGYDFLCELKVDGLAVNLTYEHGRLTRAATRGDGRTGEDITPNVRTIAEIPHRLKGERIPELVEIRGEVFFPMEAFEGLNARLVEAGDKPFANPRNAAAGSLRQKEPKVTATRPLHMVVHGIGAREGFDIDRLSQGYELLREWGLPTARHNKVVDSIDGVREFIAYFGEHRHSVEHEIDGVVVKLDEIPLQGRLGSTSRAPRWAIAWKYAPEEVNTKLVNIRVGVGRTGRVTPYAQVEPVEVAGSEVEFATLHNQNVVKAKGVLIGDTVVLRKAGDVIPEILGPVVDLRDGGERPFVMPSECPECGTALRPMKEADIDLRCPNARSCPAQLRERVAYLAGRKCLDIDHFGYVAAAALTKPLEPAEPPLLDEGDLFGLTVEQLLPIRAYVLDQDSGLPKRDPKTGEEKIATVFANQQGEPKKNALAMLEAIAAAKAAPLARILTGLSIRHVGPVAAEELARQFRSIGRIDEASEEELAAADGVGPIIAASVKEWFAQDWHREILRKWRESGVRMEDEGAGEDEGPRPLEGLTVVVTGTLASHTRDGAKEALQSRGAKVTGSVSKKTSFVVVGDNPGSKYDKAMQLKVPVLDEGGFAVLLDEGPDAAREAAVPAEG</sequence>
<dbReference type="SMART" id="SM00532">
    <property type="entry name" value="LIGANc"/>
    <property type="match status" value="1"/>
</dbReference>
<dbReference type="InterPro" id="IPR001357">
    <property type="entry name" value="BRCT_dom"/>
</dbReference>
<protein>
    <recommendedName>
        <fullName evidence="2 13">DNA ligase</fullName>
        <ecNumber evidence="1 13">6.5.1.2</ecNumber>
    </recommendedName>
    <alternativeName>
        <fullName evidence="13">Polydeoxyribonucleotide synthase [NAD(+)]</fullName>
    </alternativeName>
</protein>
<keyword evidence="6 13" id="KW-0227">DNA damage</keyword>
<dbReference type="Gene3D" id="3.30.470.30">
    <property type="entry name" value="DNA ligase/mRNA capping enzyme"/>
    <property type="match status" value="1"/>
</dbReference>
<dbReference type="PROSITE" id="PS50172">
    <property type="entry name" value="BRCT"/>
    <property type="match status" value="1"/>
</dbReference>
<dbReference type="InterPro" id="IPR012340">
    <property type="entry name" value="NA-bd_OB-fold"/>
</dbReference>
<dbReference type="Gene3D" id="1.10.150.20">
    <property type="entry name" value="5' to 3' exonuclease, C-terminal subdomain"/>
    <property type="match status" value="2"/>
</dbReference>
<dbReference type="Gene3D" id="2.40.50.140">
    <property type="entry name" value="Nucleic acid-binding proteins"/>
    <property type="match status" value="1"/>
</dbReference>
<evidence type="ECO:0000256" key="11">
    <source>
        <dbReference type="ARBA" id="ARBA00034005"/>
    </source>
</evidence>
<dbReference type="KEGG" id="sfiy:F0344_09330"/>
<dbReference type="InterPro" id="IPR041663">
    <property type="entry name" value="DisA/LigA_HHH"/>
</dbReference>
<dbReference type="Proteomes" id="UP000515307">
    <property type="component" value="Chromosome"/>
</dbReference>
<dbReference type="InterPro" id="IPR001679">
    <property type="entry name" value="DNA_ligase"/>
</dbReference>
<dbReference type="CDD" id="cd00114">
    <property type="entry name" value="LIGANc"/>
    <property type="match status" value="1"/>
</dbReference>
<dbReference type="FunFam" id="1.10.150.20:FF:000006">
    <property type="entry name" value="DNA ligase"/>
    <property type="match status" value="1"/>
</dbReference>
<feature type="binding site" evidence="13">
    <location>
        <position position="124"/>
    </location>
    <ligand>
        <name>NAD(+)</name>
        <dbReference type="ChEBI" id="CHEBI:57540"/>
    </ligand>
</feature>
<dbReference type="SMART" id="SM00292">
    <property type="entry name" value="BRCT"/>
    <property type="match status" value="1"/>
</dbReference>
<evidence type="ECO:0000256" key="13">
    <source>
        <dbReference type="HAMAP-Rule" id="MF_01588"/>
    </source>
</evidence>
<dbReference type="GO" id="GO:0006260">
    <property type="term" value="P:DNA replication"/>
    <property type="evidence" value="ECO:0007669"/>
    <property type="project" value="UniProtKB-KW"/>
</dbReference>
<dbReference type="InterPro" id="IPR004150">
    <property type="entry name" value="NAD_DNA_ligase_OB"/>
</dbReference>
<dbReference type="InterPro" id="IPR013839">
    <property type="entry name" value="DNAligase_adenylation"/>
</dbReference>
<dbReference type="HAMAP" id="MF_01588">
    <property type="entry name" value="DNA_ligase_A"/>
    <property type="match status" value="1"/>
</dbReference>
<dbReference type="NCBIfam" id="NF005932">
    <property type="entry name" value="PRK07956.1"/>
    <property type="match status" value="1"/>
</dbReference>
<evidence type="ECO:0000313" key="17">
    <source>
        <dbReference type="Proteomes" id="UP000515307"/>
    </source>
</evidence>
<dbReference type="SUPFAM" id="SSF47781">
    <property type="entry name" value="RuvA domain 2-like"/>
    <property type="match status" value="1"/>
</dbReference>
<dbReference type="Pfam" id="PF12826">
    <property type="entry name" value="HHH_2"/>
    <property type="match status" value="1"/>
</dbReference>
<comment type="catalytic activity">
    <reaction evidence="11 13 14">
        <text>NAD(+) + (deoxyribonucleotide)n-3'-hydroxyl + 5'-phospho-(deoxyribonucleotide)m = (deoxyribonucleotide)n+m + AMP + beta-nicotinamide D-nucleotide.</text>
        <dbReference type="EC" id="6.5.1.2"/>
    </reaction>
</comment>
<comment type="function">
    <text evidence="13">DNA ligase that catalyzes the formation of phosphodiester linkages between 5'-phosphoryl and 3'-hydroxyl groups in double-stranded DNA using NAD as a coenzyme and as the energy source for the reaction. It is essential for DNA replication and repair of damaged DNA.</text>
</comment>
<reference evidence="17" key="1">
    <citation type="submission" date="2019-10" db="EMBL/GenBank/DDBJ databases">
        <title>Antimicrobial potential of Antarctic Bacteria.</title>
        <authorList>
            <person name="Benaud N."/>
            <person name="Edwards R.J."/>
            <person name="Ferrari B.C."/>
        </authorList>
    </citation>
    <scope>NUCLEOTIDE SEQUENCE [LARGE SCALE GENOMIC DNA]</scope>
    <source>
        <strain evidence="17">NBSH44</strain>
    </source>
</reference>
<feature type="binding site" evidence="13">
    <location>
        <begin position="44"/>
        <end position="48"/>
    </location>
    <ligand>
        <name>NAD(+)</name>
        <dbReference type="ChEBI" id="CHEBI:57540"/>
    </ligand>
</feature>
<dbReference type="GO" id="GO:0003911">
    <property type="term" value="F:DNA ligase (NAD+) activity"/>
    <property type="evidence" value="ECO:0007669"/>
    <property type="project" value="UniProtKB-UniRule"/>
</dbReference>
<feature type="binding site" evidence="13">
    <location>
        <position position="300"/>
    </location>
    <ligand>
        <name>NAD(+)</name>
        <dbReference type="ChEBI" id="CHEBI:57540"/>
    </ligand>
</feature>
<dbReference type="SUPFAM" id="SSF50249">
    <property type="entry name" value="Nucleic acid-binding proteins"/>
    <property type="match status" value="1"/>
</dbReference>
<evidence type="ECO:0000313" key="16">
    <source>
        <dbReference type="EMBL" id="QNE74785.1"/>
    </source>
</evidence>
<keyword evidence="3 13" id="KW-0436">Ligase</keyword>
<evidence type="ECO:0000256" key="5">
    <source>
        <dbReference type="ARBA" id="ARBA00022723"/>
    </source>
</evidence>
<dbReference type="Pfam" id="PF03119">
    <property type="entry name" value="DNA_ligase_ZBD"/>
    <property type="match status" value="1"/>
</dbReference>
<evidence type="ECO:0000256" key="6">
    <source>
        <dbReference type="ARBA" id="ARBA00022763"/>
    </source>
</evidence>
<keyword evidence="7 13" id="KW-0862">Zinc</keyword>
<keyword evidence="5 13" id="KW-0479">Metal-binding</keyword>
<proteinExistence type="inferred from homology"/>
<comment type="similarity">
    <text evidence="12 13">Belongs to the NAD-dependent DNA ligase family. LigA subfamily.</text>
</comment>
<dbReference type="FunFam" id="1.10.287.610:FF:000002">
    <property type="entry name" value="DNA ligase"/>
    <property type="match status" value="1"/>
</dbReference>
<dbReference type="EMBL" id="CP045702">
    <property type="protein sequence ID" value="QNE74785.1"/>
    <property type="molecule type" value="Genomic_DNA"/>
</dbReference>
<evidence type="ECO:0000256" key="4">
    <source>
        <dbReference type="ARBA" id="ARBA00022705"/>
    </source>
</evidence>
<keyword evidence="17" id="KW-1185">Reference proteome</keyword>
<evidence type="ECO:0000256" key="1">
    <source>
        <dbReference type="ARBA" id="ARBA00012722"/>
    </source>
</evidence>
<evidence type="ECO:0000256" key="8">
    <source>
        <dbReference type="ARBA" id="ARBA00022842"/>
    </source>
</evidence>
<evidence type="ECO:0000256" key="12">
    <source>
        <dbReference type="ARBA" id="ARBA00060881"/>
    </source>
</evidence>
<dbReference type="InterPro" id="IPR033136">
    <property type="entry name" value="DNA_ligase_CS"/>
</dbReference>
<evidence type="ECO:0000256" key="3">
    <source>
        <dbReference type="ARBA" id="ARBA00022598"/>
    </source>
</evidence>
<keyword evidence="4 13" id="KW-0235">DNA replication</keyword>
<dbReference type="PANTHER" id="PTHR23389">
    <property type="entry name" value="CHROMOSOME TRANSMISSION FIDELITY FACTOR 18"/>
    <property type="match status" value="1"/>
</dbReference>
<keyword evidence="10 13" id="KW-0234">DNA repair</keyword>
<dbReference type="FunFam" id="3.30.470.30:FF:000001">
    <property type="entry name" value="DNA ligase"/>
    <property type="match status" value="1"/>
</dbReference>
<evidence type="ECO:0000256" key="2">
    <source>
        <dbReference type="ARBA" id="ARBA00013308"/>
    </source>
</evidence>
<dbReference type="Pfam" id="PF00533">
    <property type="entry name" value="BRCT"/>
    <property type="match status" value="1"/>
</dbReference>
<dbReference type="InterPro" id="IPR004149">
    <property type="entry name" value="Znf_DNAligase_C4"/>
</dbReference>
<evidence type="ECO:0000256" key="9">
    <source>
        <dbReference type="ARBA" id="ARBA00023027"/>
    </source>
</evidence>
<dbReference type="GO" id="GO:0006281">
    <property type="term" value="P:DNA repair"/>
    <property type="evidence" value="ECO:0007669"/>
    <property type="project" value="UniProtKB-KW"/>
</dbReference>
<feature type="binding site" evidence="13">
    <location>
        <position position="324"/>
    </location>
    <ligand>
        <name>NAD(+)</name>
        <dbReference type="ChEBI" id="CHEBI:57540"/>
    </ligand>
</feature>
<dbReference type="Gene3D" id="3.40.50.10190">
    <property type="entry name" value="BRCT domain"/>
    <property type="match status" value="1"/>
</dbReference>
<dbReference type="SUPFAM" id="SSF56091">
    <property type="entry name" value="DNA ligase/mRNA capping enzyme, catalytic domain"/>
    <property type="match status" value="1"/>
</dbReference>
<feature type="binding site" evidence="13">
    <location>
        <position position="437"/>
    </location>
    <ligand>
        <name>Zn(2+)</name>
        <dbReference type="ChEBI" id="CHEBI:29105"/>
    </ligand>
</feature>
<feature type="binding site" evidence="13">
    <location>
        <position position="147"/>
    </location>
    <ligand>
        <name>NAD(+)</name>
        <dbReference type="ChEBI" id="CHEBI:57540"/>
    </ligand>
</feature>
<keyword evidence="8 13" id="KW-0460">Magnesium</keyword>
<dbReference type="NCBIfam" id="TIGR00575">
    <property type="entry name" value="dnlj"/>
    <property type="match status" value="1"/>
</dbReference>
<dbReference type="AlphaFoldDB" id="A0A7G7BHH0"/>
<keyword evidence="13" id="KW-0464">Manganese</keyword>
<name>A0A7G7BHH0_9ACTN</name>
<organism evidence="16 17">
    <name type="scientific">Streptomyces finlayi</name>
    <dbReference type="NCBI Taxonomy" id="67296"/>
    <lineage>
        <taxon>Bacteria</taxon>
        <taxon>Bacillati</taxon>
        <taxon>Actinomycetota</taxon>
        <taxon>Actinomycetes</taxon>
        <taxon>Kitasatosporales</taxon>
        <taxon>Streptomycetaceae</taxon>
        <taxon>Streptomyces</taxon>
    </lineage>
</organism>
<dbReference type="Gene3D" id="6.20.10.30">
    <property type="match status" value="1"/>
</dbReference>
<feature type="binding site" evidence="13">
    <location>
        <position position="184"/>
    </location>
    <ligand>
        <name>NAD(+)</name>
        <dbReference type="ChEBI" id="CHEBI:57540"/>
    </ligand>
</feature>
<dbReference type="GO" id="GO:0046872">
    <property type="term" value="F:metal ion binding"/>
    <property type="evidence" value="ECO:0007669"/>
    <property type="project" value="UniProtKB-KW"/>
</dbReference>
<keyword evidence="9 13" id="KW-0520">NAD</keyword>
<dbReference type="GO" id="GO:0005829">
    <property type="term" value="C:cytosol"/>
    <property type="evidence" value="ECO:0007669"/>
    <property type="project" value="TreeGrafter"/>
</dbReference>
<dbReference type="SUPFAM" id="SSF52113">
    <property type="entry name" value="BRCT domain"/>
    <property type="match status" value="1"/>
</dbReference>
<accession>A0A7G7BHH0</accession>
<dbReference type="FunFam" id="2.40.50.140:FF:000012">
    <property type="entry name" value="DNA ligase"/>
    <property type="match status" value="1"/>
</dbReference>
<feature type="binding site" evidence="13">
    <location>
        <position position="443"/>
    </location>
    <ligand>
        <name>Zn(2+)</name>
        <dbReference type="ChEBI" id="CHEBI:29105"/>
    </ligand>
</feature>
<dbReference type="PROSITE" id="PS01056">
    <property type="entry name" value="DNA_LIGASE_N2"/>
    <property type="match status" value="1"/>
</dbReference>
<dbReference type="FunFam" id="3.40.50.10190:FF:000054">
    <property type="entry name" value="DNA ligase"/>
    <property type="match status" value="1"/>
</dbReference>
<feature type="domain" description="BRCT" evidence="15">
    <location>
        <begin position="638"/>
        <end position="707"/>
    </location>
</feature>
<comment type="cofactor">
    <cofactor evidence="13">
        <name>Mg(2+)</name>
        <dbReference type="ChEBI" id="CHEBI:18420"/>
    </cofactor>
    <cofactor evidence="13">
        <name>Mn(2+)</name>
        <dbReference type="ChEBI" id="CHEBI:29035"/>
    </cofactor>
</comment>
<dbReference type="RefSeq" id="WP_185298327.1">
    <property type="nucleotide sequence ID" value="NZ_CP045702.1"/>
</dbReference>
<dbReference type="EC" id="6.5.1.2" evidence="1 13"/>
<dbReference type="InterPro" id="IPR036420">
    <property type="entry name" value="BRCT_dom_sf"/>
</dbReference>
<dbReference type="PANTHER" id="PTHR23389:SF9">
    <property type="entry name" value="DNA LIGASE"/>
    <property type="match status" value="1"/>
</dbReference>
<feature type="binding site" evidence="13">
    <location>
        <position position="418"/>
    </location>
    <ligand>
        <name>Zn(2+)</name>
        <dbReference type="ChEBI" id="CHEBI:29105"/>
    </ligand>
</feature>